<dbReference type="GO" id="GO:0006355">
    <property type="term" value="P:regulation of DNA-templated transcription"/>
    <property type="evidence" value="ECO:0007669"/>
    <property type="project" value="InterPro"/>
</dbReference>
<accession>A0A8S5PLB2</accession>
<dbReference type="Gene3D" id="3.30.240.10">
    <property type="entry name" value="CRO Repressor"/>
    <property type="match status" value="1"/>
</dbReference>
<organism evidence="1">
    <name type="scientific">Podoviridae sp. ct8mF2</name>
    <dbReference type="NCBI Taxonomy" id="2825224"/>
    <lineage>
        <taxon>Viruses</taxon>
        <taxon>Duplodnaviria</taxon>
        <taxon>Heunggongvirae</taxon>
        <taxon>Uroviricota</taxon>
        <taxon>Caudoviricetes</taxon>
    </lineage>
</organism>
<sequence length="59" mass="6687">MTRTTLLEYVSKNGQAKTAALLGVTQSAICKALKYKREIYIEEKDGRVTSYEIKKFPSD</sequence>
<reference evidence="1" key="1">
    <citation type="journal article" date="2021" name="Proc. Natl. Acad. Sci. U.S.A.">
        <title>A Catalog of Tens of Thousands of Viruses from Human Metagenomes Reveals Hidden Associations with Chronic Diseases.</title>
        <authorList>
            <person name="Tisza M.J."/>
            <person name="Buck C.B."/>
        </authorList>
    </citation>
    <scope>NUCLEOTIDE SEQUENCE</scope>
    <source>
        <strain evidence="1">Ct8mF2</strain>
    </source>
</reference>
<dbReference type="SUPFAM" id="SSF47413">
    <property type="entry name" value="lambda repressor-like DNA-binding domains"/>
    <property type="match status" value="1"/>
</dbReference>
<dbReference type="InterPro" id="IPR000655">
    <property type="entry name" value="Cro-like"/>
</dbReference>
<dbReference type="InterPro" id="IPR038202">
    <property type="entry name" value="Cro_sf"/>
</dbReference>
<dbReference type="EMBL" id="BK015454">
    <property type="protein sequence ID" value="DAE07690.1"/>
    <property type="molecule type" value="Genomic_DNA"/>
</dbReference>
<evidence type="ECO:0000313" key="1">
    <source>
        <dbReference type="EMBL" id="DAE07690.1"/>
    </source>
</evidence>
<name>A0A8S5PLB2_9CAUD</name>
<protein>
    <submittedName>
        <fullName evidence="1">Cro</fullName>
    </submittedName>
</protein>
<dbReference type="Pfam" id="PF09048">
    <property type="entry name" value="Cro"/>
    <property type="match status" value="1"/>
</dbReference>
<dbReference type="InterPro" id="IPR010982">
    <property type="entry name" value="Lambda_DNA-bd_dom_sf"/>
</dbReference>
<dbReference type="GO" id="GO:0003677">
    <property type="term" value="F:DNA binding"/>
    <property type="evidence" value="ECO:0007669"/>
    <property type="project" value="InterPro"/>
</dbReference>
<proteinExistence type="predicted"/>